<comment type="caution">
    <text evidence="1">The sequence shown here is derived from an EMBL/GenBank/DDBJ whole genome shotgun (WGS) entry which is preliminary data.</text>
</comment>
<name>A0A645E050_9ZZZZ</name>
<protein>
    <submittedName>
        <fullName evidence="1">Uncharacterized protein</fullName>
    </submittedName>
</protein>
<proteinExistence type="predicted"/>
<reference evidence="1" key="1">
    <citation type="submission" date="2019-08" db="EMBL/GenBank/DDBJ databases">
        <authorList>
            <person name="Kucharzyk K."/>
            <person name="Murdoch R.W."/>
            <person name="Higgins S."/>
            <person name="Loffler F."/>
        </authorList>
    </citation>
    <scope>NUCLEOTIDE SEQUENCE</scope>
</reference>
<accession>A0A645E050</accession>
<dbReference type="AlphaFoldDB" id="A0A645E050"/>
<evidence type="ECO:0000313" key="1">
    <source>
        <dbReference type="EMBL" id="MPM94931.1"/>
    </source>
</evidence>
<sequence>MQTTRIAVATNQRVAIGIEEQQLRRERLGQVVHRLLKYFRRLWHITYVNADGSRNLAFGKRASQIG</sequence>
<organism evidence="1">
    <name type="scientific">bioreactor metagenome</name>
    <dbReference type="NCBI Taxonomy" id="1076179"/>
    <lineage>
        <taxon>unclassified sequences</taxon>
        <taxon>metagenomes</taxon>
        <taxon>ecological metagenomes</taxon>
    </lineage>
</organism>
<dbReference type="EMBL" id="VSSQ01041489">
    <property type="protein sequence ID" value="MPM94931.1"/>
    <property type="molecule type" value="Genomic_DNA"/>
</dbReference>
<gene>
    <name evidence="1" type="ORF">SDC9_142080</name>
</gene>